<keyword evidence="6" id="KW-0411">Iron-sulfur</keyword>
<evidence type="ECO:0000313" key="12">
    <source>
        <dbReference type="Proteomes" id="UP000287823"/>
    </source>
</evidence>
<evidence type="ECO:0000256" key="1">
    <source>
        <dbReference type="ARBA" id="ARBA00022448"/>
    </source>
</evidence>
<dbReference type="Proteomes" id="UP000287823">
    <property type="component" value="Unassembled WGS sequence"/>
</dbReference>
<keyword evidence="5" id="KW-0408">Iron</keyword>
<sequence length="77" mass="8070">MYVCLCKAVTDKDIQRAVQAGASSMRCLRQEHGVASQCGRCAGHAKEVLDDALQQQAPVTEATVTVVTGTGSGVCYP</sequence>
<feature type="domain" description="BFD-like [2Fe-2S]-binding" evidence="10">
    <location>
        <begin position="2"/>
        <end position="50"/>
    </location>
</feature>
<evidence type="ECO:0000256" key="8">
    <source>
        <dbReference type="ARBA" id="ARBA00039386"/>
    </source>
</evidence>
<keyword evidence="3" id="KW-0479">Metal-binding</keyword>
<dbReference type="EMBL" id="PIPO01000006">
    <property type="protein sequence ID" value="RUO30446.1"/>
    <property type="molecule type" value="Genomic_DNA"/>
</dbReference>
<protein>
    <recommendedName>
        <fullName evidence="8">Bacterioferritin-associated ferredoxin</fullName>
    </recommendedName>
</protein>
<keyword evidence="2" id="KW-0001">2Fe-2S</keyword>
<keyword evidence="4" id="KW-0249">Electron transport</keyword>
<gene>
    <name evidence="11" type="ORF">CWE14_13110</name>
</gene>
<dbReference type="CDD" id="cd19945">
    <property type="entry name" value="Fer2_BFD"/>
    <property type="match status" value="1"/>
</dbReference>
<comment type="cofactor">
    <cofactor evidence="7">
        <name>[2Fe-2S] cluster</name>
        <dbReference type="ChEBI" id="CHEBI:190135"/>
    </cofactor>
</comment>
<dbReference type="InterPro" id="IPR052371">
    <property type="entry name" value="BFD-associated_ferredoxin"/>
</dbReference>
<reference evidence="11 12" key="1">
    <citation type="journal article" date="2011" name="Front. Microbiol.">
        <title>Genomic signatures of strain selection and enhancement in Bacillus atrophaeus var. globigii, a historical biowarfare simulant.</title>
        <authorList>
            <person name="Gibbons H.S."/>
            <person name="Broomall S.M."/>
            <person name="McNew L.A."/>
            <person name="Daligault H."/>
            <person name="Chapman C."/>
            <person name="Bruce D."/>
            <person name="Karavis M."/>
            <person name="Krepps M."/>
            <person name="McGregor P.A."/>
            <person name="Hong C."/>
            <person name="Park K.H."/>
            <person name="Akmal A."/>
            <person name="Feldman A."/>
            <person name="Lin J.S."/>
            <person name="Chang W.E."/>
            <person name="Higgs B.W."/>
            <person name="Demirev P."/>
            <person name="Lindquist J."/>
            <person name="Liem A."/>
            <person name="Fochler E."/>
            <person name="Read T.D."/>
            <person name="Tapia R."/>
            <person name="Johnson S."/>
            <person name="Bishop-Lilly K.A."/>
            <person name="Detter C."/>
            <person name="Han C."/>
            <person name="Sozhamannan S."/>
            <person name="Rosenzweig C.N."/>
            <person name="Skowronski E.W."/>
        </authorList>
    </citation>
    <scope>NUCLEOTIDE SEQUENCE [LARGE SCALE GENOMIC DNA]</scope>
    <source>
        <strain evidence="11 12">Y4G10-17</strain>
    </source>
</reference>
<evidence type="ECO:0000313" key="11">
    <source>
        <dbReference type="EMBL" id="RUO30446.1"/>
    </source>
</evidence>
<dbReference type="PANTHER" id="PTHR37424">
    <property type="entry name" value="BACTERIOFERRITIN-ASSOCIATED FERREDOXIN"/>
    <property type="match status" value="1"/>
</dbReference>
<evidence type="ECO:0000256" key="7">
    <source>
        <dbReference type="ARBA" id="ARBA00034078"/>
    </source>
</evidence>
<evidence type="ECO:0000256" key="4">
    <source>
        <dbReference type="ARBA" id="ARBA00022982"/>
    </source>
</evidence>
<dbReference type="PANTHER" id="PTHR37424:SF1">
    <property type="entry name" value="BACTERIOFERRITIN-ASSOCIATED FERREDOXIN"/>
    <property type="match status" value="1"/>
</dbReference>
<evidence type="ECO:0000259" key="10">
    <source>
        <dbReference type="Pfam" id="PF04324"/>
    </source>
</evidence>
<organism evidence="11 12">
    <name type="scientific">Aliidiomarina soli</name>
    <dbReference type="NCBI Taxonomy" id="1928574"/>
    <lineage>
        <taxon>Bacteria</taxon>
        <taxon>Pseudomonadati</taxon>
        <taxon>Pseudomonadota</taxon>
        <taxon>Gammaproteobacteria</taxon>
        <taxon>Alteromonadales</taxon>
        <taxon>Idiomarinaceae</taxon>
        <taxon>Aliidiomarina</taxon>
    </lineage>
</organism>
<evidence type="ECO:0000256" key="5">
    <source>
        <dbReference type="ARBA" id="ARBA00023004"/>
    </source>
</evidence>
<evidence type="ECO:0000256" key="2">
    <source>
        <dbReference type="ARBA" id="ARBA00022714"/>
    </source>
</evidence>
<dbReference type="AlphaFoldDB" id="A0A432WDI8"/>
<evidence type="ECO:0000256" key="9">
    <source>
        <dbReference type="ARBA" id="ARBA00046332"/>
    </source>
</evidence>
<dbReference type="InterPro" id="IPR041854">
    <property type="entry name" value="BFD-like_2Fe2S-bd_dom_sf"/>
</dbReference>
<name>A0A432WDI8_9GAMM</name>
<accession>A0A432WDI8</accession>
<evidence type="ECO:0000256" key="3">
    <source>
        <dbReference type="ARBA" id="ARBA00022723"/>
    </source>
</evidence>
<keyword evidence="12" id="KW-1185">Reference proteome</keyword>
<dbReference type="InterPro" id="IPR007419">
    <property type="entry name" value="BFD-like_2Fe2S-bd_dom"/>
</dbReference>
<proteinExistence type="inferred from homology"/>
<dbReference type="Pfam" id="PF04324">
    <property type="entry name" value="Fer2_BFD"/>
    <property type="match status" value="1"/>
</dbReference>
<keyword evidence="1" id="KW-0813">Transport</keyword>
<comment type="caution">
    <text evidence="11">The sequence shown here is derived from an EMBL/GenBank/DDBJ whole genome shotgun (WGS) entry which is preliminary data.</text>
</comment>
<dbReference type="Gene3D" id="1.10.10.1100">
    <property type="entry name" value="BFD-like [2Fe-2S]-binding domain"/>
    <property type="match status" value="1"/>
</dbReference>
<comment type="similarity">
    <text evidence="9">Belongs to the Bfd family.</text>
</comment>
<dbReference type="GO" id="GO:0051537">
    <property type="term" value="F:2 iron, 2 sulfur cluster binding"/>
    <property type="evidence" value="ECO:0007669"/>
    <property type="project" value="UniProtKB-KW"/>
</dbReference>
<evidence type="ECO:0000256" key="6">
    <source>
        <dbReference type="ARBA" id="ARBA00023014"/>
    </source>
</evidence>
<dbReference type="GO" id="GO:0046872">
    <property type="term" value="F:metal ion binding"/>
    <property type="evidence" value="ECO:0007669"/>
    <property type="project" value="UniProtKB-KW"/>
</dbReference>